<dbReference type="Proteomes" id="UP000197068">
    <property type="component" value="Unassembled WGS sequence"/>
</dbReference>
<proteinExistence type="predicted"/>
<evidence type="ECO:0000313" key="2">
    <source>
        <dbReference type="Proteomes" id="UP000197068"/>
    </source>
</evidence>
<evidence type="ECO:0000313" key="1">
    <source>
        <dbReference type="EMBL" id="GAW94569.1"/>
    </source>
</evidence>
<comment type="caution">
    <text evidence="1">The sequence shown here is derived from an EMBL/GenBank/DDBJ whole genome shotgun (WGS) entry which is preliminary data.</text>
</comment>
<dbReference type="EMBL" id="BDQM01000001">
    <property type="protein sequence ID" value="GAW94569.1"/>
    <property type="molecule type" value="Genomic_DNA"/>
</dbReference>
<accession>A0ABQ0MQF2</accession>
<protein>
    <submittedName>
        <fullName evidence="1">Uncharacterized protein</fullName>
    </submittedName>
</protein>
<name>A0ABQ0MQF2_9GAMM</name>
<reference evidence="1 2" key="1">
    <citation type="submission" date="2017-06" db="EMBL/GenBank/DDBJ databases">
        <title>Whole Genome Sequences of Colwellia marinimaniae MTCD1.</title>
        <authorList>
            <person name="Kusumoto H."/>
            <person name="Inoue M."/>
            <person name="Tanikawa K."/>
            <person name="Maeji H."/>
            <person name="Cameron J.H."/>
            <person name="Bartlett D.H."/>
        </authorList>
    </citation>
    <scope>NUCLEOTIDE SEQUENCE [LARGE SCALE GENOMIC DNA]</scope>
    <source>
        <strain evidence="1 2">MTCD1</strain>
    </source>
</reference>
<sequence length="182" mass="21437">MKIITYPTVIYTFIAVLLLTFSASTAAKKRCKPLLAKLHHIQTMQRKGYSLKRGETLRVKEDKARDKWWQCEHSSLASFKVKYGKINKKSKKQSKKKKLAKNSIHYSQMKIKRSQLVNKVARFNQGSAIVIKAKYQGDKKWAWLQFYQQPIKCQRPKNLNVFAYCSEDKQQQQGVFEQKYNR</sequence>
<gene>
    <name evidence="1" type="ORF">MTCD1_00165</name>
</gene>
<dbReference type="RefSeq" id="WP_057182424.1">
    <property type="nucleotide sequence ID" value="NZ_BDQM01000001.1"/>
</dbReference>
<organism evidence="1 2">
    <name type="scientific">Colwellia marinimaniae</name>
    <dbReference type="NCBI Taxonomy" id="1513592"/>
    <lineage>
        <taxon>Bacteria</taxon>
        <taxon>Pseudomonadati</taxon>
        <taxon>Pseudomonadota</taxon>
        <taxon>Gammaproteobacteria</taxon>
        <taxon>Alteromonadales</taxon>
        <taxon>Colwelliaceae</taxon>
        <taxon>Colwellia</taxon>
    </lineage>
</organism>
<keyword evidence="2" id="KW-1185">Reference proteome</keyword>